<sequence>MRMSRISTSSWSLHRTLGSPPLYGPGDPGPGQPSNGAISLLELPSALAQADINTLEIVHFHFPTMDAAYVDELKAAVEEAGIELFSVLIDAGDITHADGTVRAGEMTWIRSWLDLTARCGASHARVVGGYEPVERNCAPLLDHPVLQRSAQGLRELADYGSAIGVQVITENFRETTDRADQVLAILELCEGRVGLCADFGNYRGENRYDELAAIFPKADSAHVKALYDEKGQPDEDEFRHSLGMLSEAGFDGPMSLIFDTPLHGNSTEWDNLAQLRTVAASFCA</sequence>
<dbReference type="SUPFAM" id="SSF51658">
    <property type="entry name" value="Xylose isomerase-like"/>
    <property type="match status" value="1"/>
</dbReference>
<dbReference type="Gene3D" id="3.20.20.150">
    <property type="entry name" value="Divalent-metal-dependent TIM barrel enzymes"/>
    <property type="match status" value="1"/>
</dbReference>
<keyword evidence="2" id="KW-0413">Isomerase</keyword>
<dbReference type="GO" id="GO:0016853">
    <property type="term" value="F:isomerase activity"/>
    <property type="evidence" value="ECO:0007669"/>
    <property type="project" value="UniProtKB-KW"/>
</dbReference>
<evidence type="ECO:0000313" key="2">
    <source>
        <dbReference type="EMBL" id="MYC96410.1"/>
    </source>
</evidence>
<dbReference type="AlphaFoldDB" id="A0A6B1D8P2"/>
<dbReference type="InterPro" id="IPR050312">
    <property type="entry name" value="IolE/XylAMocC-like"/>
</dbReference>
<name>A0A6B1D8P2_9CHLR</name>
<comment type="caution">
    <text evidence="2">The sequence shown here is derived from an EMBL/GenBank/DDBJ whole genome shotgun (WGS) entry which is preliminary data.</text>
</comment>
<dbReference type="PANTHER" id="PTHR12110:SF53">
    <property type="entry name" value="BLR5974 PROTEIN"/>
    <property type="match status" value="1"/>
</dbReference>
<dbReference type="EMBL" id="VXMH01000081">
    <property type="protein sequence ID" value="MYC96410.1"/>
    <property type="molecule type" value="Genomic_DNA"/>
</dbReference>
<dbReference type="InterPro" id="IPR036237">
    <property type="entry name" value="Xyl_isomerase-like_sf"/>
</dbReference>
<organism evidence="2">
    <name type="scientific">Caldilineaceae bacterium SB0661_bin_32</name>
    <dbReference type="NCBI Taxonomy" id="2605255"/>
    <lineage>
        <taxon>Bacteria</taxon>
        <taxon>Bacillati</taxon>
        <taxon>Chloroflexota</taxon>
        <taxon>Caldilineae</taxon>
        <taxon>Caldilineales</taxon>
        <taxon>Caldilineaceae</taxon>
    </lineage>
</organism>
<gene>
    <name evidence="2" type="ORF">F4X14_15710</name>
</gene>
<evidence type="ECO:0000259" key="1">
    <source>
        <dbReference type="Pfam" id="PF01261"/>
    </source>
</evidence>
<dbReference type="InterPro" id="IPR013022">
    <property type="entry name" value="Xyl_isomerase-like_TIM-brl"/>
</dbReference>
<feature type="domain" description="Xylose isomerase-like TIM barrel" evidence="1">
    <location>
        <begin position="46"/>
        <end position="256"/>
    </location>
</feature>
<reference evidence="2" key="1">
    <citation type="submission" date="2019-09" db="EMBL/GenBank/DDBJ databases">
        <title>Characterisation of the sponge microbiome using genome-centric metagenomics.</title>
        <authorList>
            <person name="Engelberts J.P."/>
            <person name="Robbins S.J."/>
            <person name="De Goeij J.M."/>
            <person name="Aranda M."/>
            <person name="Bell S.C."/>
            <person name="Webster N.S."/>
        </authorList>
    </citation>
    <scope>NUCLEOTIDE SEQUENCE</scope>
    <source>
        <strain evidence="2">SB0661_bin_32</strain>
    </source>
</reference>
<accession>A0A6B1D8P2</accession>
<protein>
    <submittedName>
        <fullName evidence="2">Sugar phosphate isomerase/epimerase</fullName>
    </submittedName>
</protein>
<proteinExistence type="predicted"/>
<dbReference type="Pfam" id="PF01261">
    <property type="entry name" value="AP_endonuc_2"/>
    <property type="match status" value="1"/>
</dbReference>
<dbReference type="PANTHER" id="PTHR12110">
    <property type="entry name" value="HYDROXYPYRUVATE ISOMERASE"/>
    <property type="match status" value="1"/>
</dbReference>